<sequence>MYRRMFCLMFGGAVITPTAVAQSSAAGDILLGKFNLRPSLYSTMAYVDNVAYSNANEIDSWKLVTAPEAEIYTKLNDSLISVKYRLENGKHFSSSADDYTDHMLSGKSNIVINDRNRVTINAAYLAGHDERGRNYSNGRGSSLNSVDTFDRINGNAAYTYGALSSFGQVAFSIGYEDIDYDRREELYLIRDRSIYKADVEFKYKIAPTTNFVVDVGQSEIRYAYDSNPELPLDSSESRVLAGLDWDLNATSSSFAKIGYRKKSFKSPERNDFSGVTWEVGASWLPVTYSKFTIRTRQGVRETNTTGADFIESRDLSLDWQHFWVERFSTTMTGAYLVDEFQGMAEDLREDDTTRITMSGDYKFRRWLTLGIFFSKSVRDSNRELIEYDRNVYGLTAKVTL</sequence>
<comment type="caution">
    <text evidence="2">The sequence shown here is derived from an EMBL/GenBank/DDBJ whole genome shotgun (WGS) entry which is preliminary data.</text>
</comment>
<dbReference type="Proteomes" id="UP000175691">
    <property type="component" value="Unassembled WGS sequence"/>
</dbReference>
<dbReference type="AlphaFoldDB" id="A0A1E7Z6Y0"/>
<proteinExistence type="predicted"/>
<dbReference type="SUPFAM" id="SSF56935">
    <property type="entry name" value="Porins"/>
    <property type="match status" value="1"/>
</dbReference>
<evidence type="ECO:0000313" key="3">
    <source>
        <dbReference type="Proteomes" id="UP000175691"/>
    </source>
</evidence>
<evidence type="ECO:0000256" key="1">
    <source>
        <dbReference type="SAM" id="SignalP"/>
    </source>
</evidence>
<keyword evidence="3" id="KW-1185">Reference proteome</keyword>
<accession>A0A1E7Z6Y0</accession>
<feature type="chain" id="PRO_5009209470" description="Capsular biosynthesis protein CpsB" evidence="1">
    <location>
        <begin position="22"/>
        <end position="400"/>
    </location>
</feature>
<name>A0A1E7Z6Y0_9ALTE</name>
<dbReference type="EMBL" id="MDHN01000041">
    <property type="protein sequence ID" value="OFC69288.1"/>
    <property type="molecule type" value="Genomic_DNA"/>
</dbReference>
<protein>
    <recommendedName>
        <fullName evidence="4">Capsular biosynthesis protein CpsB</fullName>
    </recommendedName>
</protein>
<dbReference type="Pfam" id="PF10082">
    <property type="entry name" value="BBP2_2"/>
    <property type="match status" value="1"/>
</dbReference>
<evidence type="ECO:0000313" key="2">
    <source>
        <dbReference type="EMBL" id="OFC69288.1"/>
    </source>
</evidence>
<organism evidence="2 3">
    <name type="scientific">Alteromonas confluentis</name>
    <dbReference type="NCBI Taxonomy" id="1656094"/>
    <lineage>
        <taxon>Bacteria</taxon>
        <taxon>Pseudomonadati</taxon>
        <taxon>Pseudomonadota</taxon>
        <taxon>Gammaproteobacteria</taxon>
        <taxon>Alteromonadales</taxon>
        <taxon>Alteromonadaceae</taxon>
        <taxon>Alteromonas/Salinimonas group</taxon>
        <taxon>Alteromonas</taxon>
    </lineage>
</organism>
<reference evidence="2 3" key="1">
    <citation type="submission" date="2016-08" db="EMBL/GenBank/DDBJ databases">
        <authorList>
            <person name="Seilhamer J.J."/>
        </authorList>
    </citation>
    <scope>NUCLEOTIDE SEQUENCE [LARGE SCALE GENOMIC DNA]</scope>
    <source>
        <strain evidence="2 3">KCTC 42603</strain>
    </source>
</reference>
<dbReference type="STRING" id="1656094.BFC18_21165"/>
<gene>
    <name evidence="2" type="ORF">BFC18_21165</name>
</gene>
<dbReference type="InterPro" id="IPR018759">
    <property type="entry name" value="BBP2_2"/>
</dbReference>
<feature type="signal peptide" evidence="1">
    <location>
        <begin position="1"/>
        <end position="21"/>
    </location>
</feature>
<evidence type="ECO:0008006" key="4">
    <source>
        <dbReference type="Google" id="ProtNLM"/>
    </source>
</evidence>
<keyword evidence="1" id="KW-0732">Signal</keyword>